<dbReference type="HOGENOM" id="CLU_009422_4_2_1"/>
<evidence type="ECO:0000256" key="4">
    <source>
        <dbReference type="ARBA" id="ARBA00022603"/>
    </source>
</evidence>
<keyword evidence="8" id="KW-0496">Mitochondrion</keyword>
<keyword evidence="4" id="KW-0489">Methyltransferase</keyword>
<dbReference type="PANTHER" id="PTHR10920">
    <property type="entry name" value="RIBOSOMAL RNA METHYLTRANSFERASE"/>
    <property type="match status" value="1"/>
</dbReference>
<dbReference type="GeneTree" id="ENSGT00730000111241"/>
<dbReference type="GO" id="GO:0005759">
    <property type="term" value="C:mitochondrial matrix"/>
    <property type="evidence" value="ECO:0007669"/>
    <property type="project" value="UniProtKB-ARBA"/>
</dbReference>
<keyword evidence="7" id="KW-0809">Transit peptide</keyword>
<evidence type="ECO:0000256" key="2">
    <source>
        <dbReference type="ARBA" id="ARBA00009258"/>
    </source>
</evidence>
<dbReference type="InterPro" id="IPR029063">
    <property type="entry name" value="SAM-dependent_MTases_sf"/>
</dbReference>
<dbReference type="STRING" id="99883.ENSTNIP00000008254"/>
<accession>H3CJ25</accession>
<evidence type="ECO:0000259" key="16">
    <source>
        <dbReference type="Pfam" id="PF01728"/>
    </source>
</evidence>
<evidence type="ECO:0000256" key="1">
    <source>
        <dbReference type="ARBA" id="ARBA00004173"/>
    </source>
</evidence>
<dbReference type="SUPFAM" id="SSF53335">
    <property type="entry name" value="S-adenosyl-L-methionine-dependent methyltransferases"/>
    <property type="match status" value="1"/>
</dbReference>
<evidence type="ECO:0000256" key="12">
    <source>
        <dbReference type="ARBA" id="ARBA00076606"/>
    </source>
</evidence>
<evidence type="ECO:0000313" key="17">
    <source>
        <dbReference type="Ensembl" id="ENSTNIP00000008254.1"/>
    </source>
</evidence>
<protein>
    <recommendedName>
        <fullName evidence="9">rRNA methyltransferase 2, mitochondrial</fullName>
    </recommendedName>
    <alternativeName>
        <fullName evidence="14">16S rRNA (uridine(1369)-2'-O)-methyltransferase</fullName>
    </alternativeName>
    <alternativeName>
        <fullName evidence="12">16S rRNA [Um1369] 2'-O-methyltransferase</fullName>
    </alternativeName>
    <alternativeName>
        <fullName evidence="13">Protein ftsJ homolog 2</fullName>
    </alternativeName>
</protein>
<feature type="active site" description="Proton acceptor" evidence="15">
    <location>
        <position position="196"/>
    </location>
</feature>
<dbReference type="GO" id="GO:1902775">
    <property type="term" value="P:mitochondrial large ribosomal subunit assembly"/>
    <property type="evidence" value="ECO:0007669"/>
    <property type="project" value="UniProtKB-ARBA"/>
</dbReference>
<keyword evidence="6 15" id="KW-0949">S-adenosyl-L-methionine</keyword>
<comment type="subcellular location">
    <subcellularLocation>
        <location evidence="1">Mitochondrion</location>
    </subcellularLocation>
</comment>
<evidence type="ECO:0000256" key="10">
    <source>
        <dbReference type="ARBA" id="ARBA00051808"/>
    </source>
</evidence>
<dbReference type="Gene3D" id="3.40.50.150">
    <property type="entry name" value="Vaccinia Virus protein VP39"/>
    <property type="match status" value="1"/>
</dbReference>
<dbReference type="FunFam" id="3.40.50.150:FF:000129">
    <property type="entry name" value="Mitochondrial rRNA methyltransferase 2"/>
    <property type="match status" value="1"/>
</dbReference>
<dbReference type="Pfam" id="PF01728">
    <property type="entry name" value="FtsJ"/>
    <property type="match status" value="1"/>
</dbReference>
<evidence type="ECO:0000256" key="11">
    <source>
        <dbReference type="ARBA" id="ARBA00058412"/>
    </source>
</evidence>
<evidence type="ECO:0000256" key="8">
    <source>
        <dbReference type="ARBA" id="ARBA00023128"/>
    </source>
</evidence>
<dbReference type="GO" id="GO:0008650">
    <property type="term" value="F:rRNA (uridine-2'-O-)-methyltransferase activity"/>
    <property type="evidence" value="ECO:0007669"/>
    <property type="project" value="TreeGrafter"/>
</dbReference>
<dbReference type="PANTHER" id="PTHR10920:SF18">
    <property type="entry name" value="RRNA METHYLTRANSFERASE 2, MITOCHONDRIAL"/>
    <property type="match status" value="1"/>
</dbReference>
<keyword evidence="3" id="KW-0698">rRNA processing</keyword>
<dbReference type="InParanoid" id="H3CJ25"/>
<evidence type="ECO:0000256" key="7">
    <source>
        <dbReference type="ARBA" id="ARBA00022946"/>
    </source>
</evidence>
<evidence type="ECO:0000256" key="5">
    <source>
        <dbReference type="ARBA" id="ARBA00022679"/>
    </source>
</evidence>
<name>H3CJ25_TETNG</name>
<reference evidence="17" key="2">
    <citation type="submission" date="2025-08" db="UniProtKB">
        <authorList>
            <consortium name="Ensembl"/>
        </authorList>
    </citation>
    <scope>IDENTIFICATION</scope>
</reference>
<dbReference type="HAMAP" id="MF_01547">
    <property type="entry name" value="RNA_methyltr_E"/>
    <property type="match status" value="1"/>
</dbReference>
<sequence>STAKIMWHCFFQRRFLHCSFSLMKNLKGKTHAEQRWMLRQRKDPYVKASHSQNLRCRSAFKLLEMDDRFHLLRPGYSVVDCGAAPGAWSQVAVRRVNSAGAEPESPIGTVIGIDLLNIPPLDGAHFLSSHDVTDPTTHAKILELLPSGQAHVILSDMAPNASGFKDMDHERLVTMCFCLLDLAEKTLRPGGSLVCKYWEGALAQKLQDKLSSVFGSVRTLKPSASRKDSAEKYFFARMYKKPIKQ</sequence>
<keyword evidence="18" id="KW-1185">Reference proteome</keyword>
<evidence type="ECO:0000256" key="15">
    <source>
        <dbReference type="PIRSR" id="PIRSR005461-1"/>
    </source>
</evidence>
<dbReference type="InterPro" id="IPR050082">
    <property type="entry name" value="RNA_methyltr_RlmE"/>
</dbReference>
<dbReference type="InterPro" id="IPR015507">
    <property type="entry name" value="rRNA-MeTfrase_E"/>
</dbReference>
<evidence type="ECO:0000256" key="6">
    <source>
        <dbReference type="ARBA" id="ARBA00022691"/>
    </source>
</evidence>
<proteinExistence type="inferred from homology"/>
<comment type="similarity">
    <text evidence="2">Belongs to the class I-like SAM-binding methyltransferase superfamily. RNA methyltransferase RlmE family.</text>
</comment>
<keyword evidence="5" id="KW-0808">Transferase</keyword>
<dbReference type="FunCoup" id="H3CJ25">
    <property type="interactions" value="1213"/>
</dbReference>
<evidence type="ECO:0000256" key="14">
    <source>
        <dbReference type="ARBA" id="ARBA00082868"/>
    </source>
</evidence>
<comment type="function">
    <text evidence="11">S-adenosyl-L-methionine-dependent 2'-O-ribose methyltransferase that catalyzes the formation of 2'-O-methyluridine at position 1369 (Um1369) in the 16S mitochondrial large subunit ribosomal RNA (mtLSU rRNA), a universally conserved modification in the peptidyl transferase domain of the mtLSU rRNA. This activity may require prior 2'-O-methylguanosine modification at position 1370 (Gm1370) by MRM3. Essential for late-stage assembly of mtLSU required for efficient translation of mitochondrial DNA encoded proteins; methyltransferase activity is not required for this function. Essential for mitochondrial respiratory function.</text>
</comment>
<comment type="catalytic activity">
    <reaction evidence="10">
        <text>uridine(1369) in 16S rRNA + S-adenosyl-L-methionine = 2'-O-methyluridine(1369) in 16S rRNA + S-adenosyl-L-homocysteine + H(+)</text>
        <dbReference type="Rhea" id="RHEA:47764"/>
        <dbReference type="Rhea" id="RHEA-COMP:11903"/>
        <dbReference type="Rhea" id="RHEA-COMP:11904"/>
        <dbReference type="ChEBI" id="CHEBI:15378"/>
        <dbReference type="ChEBI" id="CHEBI:57856"/>
        <dbReference type="ChEBI" id="CHEBI:59789"/>
        <dbReference type="ChEBI" id="CHEBI:65315"/>
        <dbReference type="ChEBI" id="CHEBI:74478"/>
    </reaction>
</comment>
<dbReference type="AlphaFoldDB" id="H3CJ25"/>
<evidence type="ECO:0000313" key="18">
    <source>
        <dbReference type="Proteomes" id="UP000007303"/>
    </source>
</evidence>
<evidence type="ECO:0000256" key="3">
    <source>
        <dbReference type="ARBA" id="ARBA00022552"/>
    </source>
</evidence>
<evidence type="ECO:0000256" key="9">
    <source>
        <dbReference type="ARBA" id="ARBA00041184"/>
    </source>
</evidence>
<feature type="domain" description="Ribosomal RNA methyltransferase FtsJ" evidence="16">
    <location>
        <begin position="55"/>
        <end position="237"/>
    </location>
</feature>
<dbReference type="InterPro" id="IPR002877">
    <property type="entry name" value="RNA_MeTrfase_FtsJ_dom"/>
</dbReference>
<evidence type="ECO:0000256" key="13">
    <source>
        <dbReference type="ARBA" id="ARBA00080354"/>
    </source>
</evidence>
<dbReference type="PIRSF" id="PIRSF005461">
    <property type="entry name" value="23S_rRNA_mtase"/>
    <property type="match status" value="1"/>
</dbReference>
<dbReference type="OMA" id="HRQTDHL"/>
<reference evidence="17" key="3">
    <citation type="submission" date="2025-09" db="UniProtKB">
        <authorList>
            <consortium name="Ensembl"/>
        </authorList>
    </citation>
    <scope>IDENTIFICATION</scope>
</reference>
<dbReference type="Proteomes" id="UP000007303">
    <property type="component" value="Unassembled WGS sequence"/>
</dbReference>
<reference evidence="18" key="1">
    <citation type="journal article" date="2004" name="Nature">
        <title>Genome duplication in the teleost fish Tetraodon nigroviridis reveals the early vertebrate proto-karyotype.</title>
        <authorList>
            <person name="Jaillon O."/>
            <person name="Aury J.-M."/>
            <person name="Brunet F."/>
            <person name="Petit J.-L."/>
            <person name="Stange-Thomann N."/>
            <person name="Mauceli E."/>
            <person name="Bouneau L."/>
            <person name="Fischer C."/>
            <person name="Ozouf-Costaz C."/>
            <person name="Bernot A."/>
            <person name="Nicaud S."/>
            <person name="Jaffe D."/>
            <person name="Fisher S."/>
            <person name="Lutfalla G."/>
            <person name="Dossat C."/>
            <person name="Segurens B."/>
            <person name="Dasilva C."/>
            <person name="Salanoubat M."/>
            <person name="Levy M."/>
            <person name="Boudet N."/>
            <person name="Castellano S."/>
            <person name="Anthouard V."/>
            <person name="Jubin C."/>
            <person name="Castelli V."/>
            <person name="Katinka M."/>
            <person name="Vacherie B."/>
            <person name="Biemont C."/>
            <person name="Skalli Z."/>
            <person name="Cattolico L."/>
            <person name="Poulain J."/>
            <person name="De Berardinis V."/>
            <person name="Cruaud C."/>
            <person name="Duprat S."/>
            <person name="Brottier P."/>
            <person name="Coutanceau J.-P."/>
            <person name="Gouzy J."/>
            <person name="Parra G."/>
            <person name="Lardier G."/>
            <person name="Chapple C."/>
            <person name="McKernan K.J."/>
            <person name="McEwan P."/>
            <person name="Bosak S."/>
            <person name="Kellis M."/>
            <person name="Volff J.-N."/>
            <person name="Guigo R."/>
            <person name="Zody M.C."/>
            <person name="Mesirov J."/>
            <person name="Lindblad-Toh K."/>
            <person name="Birren B."/>
            <person name="Nusbaum C."/>
            <person name="Kahn D."/>
            <person name="Robinson-Rechavi M."/>
            <person name="Laudet V."/>
            <person name="Schachter V."/>
            <person name="Quetier F."/>
            <person name="Saurin W."/>
            <person name="Scarpelli C."/>
            <person name="Wincker P."/>
            <person name="Lander E.S."/>
            <person name="Weissenbach J."/>
            <person name="Roest Crollius H."/>
        </authorList>
    </citation>
    <scope>NUCLEOTIDE SEQUENCE [LARGE SCALE GENOMIC DNA]</scope>
</reference>
<dbReference type="Ensembl" id="ENSTNIT00000008420.1">
    <property type="protein sequence ID" value="ENSTNIP00000008254.1"/>
    <property type="gene ID" value="ENSTNIG00000005555.1"/>
</dbReference>
<organism evidence="17 18">
    <name type="scientific">Tetraodon nigroviridis</name>
    <name type="common">Spotted green pufferfish</name>
    <name type="synonym">Chelonodon nigroviridis</name>
    <dbReference type="NCBI Taxonomy" id="99883"/>
    <lineage>
        <taxon>Eukaryota</taxon>
        <taxon>Metazoa</taxon>
        <taxon>Chordata</taxon>
        <taxon>Craniata</taxon>
        <taxon>Vertebrata</taxon>
        <taxon>Euteleostomi</taxon>
        <taxon>Actinopterygii</taxon>
        <taxon>Neopterygii</taxon>
        <taxon>Teleostei</taxon>
        <taxon>Neoteleostei</taxon>
        <taxon>Acanthomorphata</taxon>
        <taxon>Eupercaria</taxon>
        <taxon>Tetraodontiformes</taxon>
        <taxon>Tetradontoidea</taxon>
        <taxon>Tetraodontidae</taxon>
        <taxon>Tetraodon</taxon>
    </lineage>
</organism>